<protein>
    <submittedName>
        <fullName evidence="1">Uncharacterized protein</fullName>
    </submittedName>
</protein>
<name>A0A120FJL1_9BRAD</name>
<accession>A0A120FJL1</accession>
<reference evidence="1 2" key="1">
    <citation type="submission" date="2015-11" db="EMBL/GenBank/DDBJ databases">
        <title>Draft Genome Sequence of the Strain BR 10303 (Bradyrhizobium sp.) isolated from nodules of Centrolobium paraense.</title>
        <authorList>
            <person name="Zelli J.E."/>
            <person name="Simoes-Araujo J.L."/>
            <person name="Barauna A.C."/>
            <person name="Silva K."/>
        </authorList>
    </citation>
    <scope>NUCLEOTIDE SEQUENCE [LARGE SCALE GENOMIC DNA]</scope>
    <source>
        <strain evidence="1 2">BR 10303</strain>
    </source>
</reference>
<sequence length="147" mass="16036">MTMRRKQHSKRDQLELFRALLAELAPRDEQDLMAYPFVPLARDIVPIDFSGDAICDGVEAAAAHGVTTICDVDVLMWAAPPIVEAGDVALVRSRLTAAMSYATGRIWGNCRHPAGLACFDNPALRSHMFLAKLRSHGFQSQSQGTAA</sequence>
<dbReference type="Proteomes" id="UP000057737">
    <property type="component" value="Unassembled WGS sequence"/>
</dbReference>
<comment type="caution">
    <text evidence="1">The sequence shown here is derived from an EMBL/GenBank/DDBJ whole genome shotgun (WGS) entry which is preliminary data.</text>
</comment>
<dbReference type="AlphaFoldDB" id="A0A120FJL1"/>
<evidence type="ECO:0000313" key="2">
    <source>
        <dbReference type="Proteomes" id="UP000057737"/>
    </source>
</evidence>
<evidence type="ECO:0000313" key="1">
    <source>
        <dbReference type="EMBL" id="KWV49277.1"/>
    </source>
</evidence>
<gene>
    <name evidence="1" type="ORF">AS156_16170</name>
</gene>
<proteinExistence type="predicted"/>
<keyword evidence="2" id="KW-1185">Reference proteome</keyword>
<dbReference type="EMBL" id="LNCU01000102">
    <property type="protein sequence ID" value="KWV49277.1"/>
    <property type="molecule type" value="Genomic_DNA"/>
</dbReference>
<organism evidence="1 2">
    <name type="scientific">Bradyrhizobium macuxiense</name>
    <dbReference type="NCBI Taxonomy" id="1755647"/>
    <lineage>
        <taxon>Bacteria</taxon>
        <taxon>Pseudomonadati</taxon>
        <taxon>Pseudomonadota</taxon>
        <taxon>Alphaproteobacteria</taxon>
        <taxon>Hyphomicrobiales</taxon>
        <taxon>Nitrobacteraceae</taxon>
        <taxon>Bradyrhizobium</taxon>
    </lineage>
</organism>